<feature type="transmembrane region" description="Helical" evidence="10">
    <location>
        <begin position="349"/>
        <end position="372"/>
    </location>
</feature>
<accession>A0A2M7XYP7</accession>
<evidence type="ECO:0000256" key="3">
    <source>
        <dbReference type="ARBA" id="ARBA00022502"/>
    </source>
</evidence>
<dbReference type="GO" id="GO:0006506">
    <property type="term" value="P:GPI anchor biosynthetic process"/>
    <property type="evidence" value="ECO:0007669"/>
    <property type="project" value="UniProtKB-UniPathway"/>
</dbReference>
<feature type="transmembrane region" description="Helical" evidence="10">
    <location>
        <begin position="126"/>
        <end position="155"/>
    </location>
</feature>
<sequence>MNLFLILLLFLLWRIFDFLIIFFSQKIIPYLGFFPYKDELLLFNLPNWISALANFDGLHYISIARNGYAQYEQAFFPLYPILIKFLTPLFSNNQLLTGLIISNVSFFIGITILARSYKDSNWIIVFLLLFPTSFFFGAVYTEGLFFLLLISTLFFLKKENYLLVFIFVLLASLTRLVGVFLVIPMSFHLIQRLDPRLRGDDRKVLFIALLAPLIGLFSYCFYLWKTTGDPFLFLTSQPVFGANRSSHLILLPQVYWRYFKIFLTAVHDSRFYVSVVEFFTFNFVFVVLVLDLFRNLNIRNWSLIRNSKLEIRNYDLLALNLFSFSNLILPTLTGTFSSIPRYSLFSISFFIYLSQIKNNLIKYLIFIVFLILHIL</sequence>
<comment type="caution">
    <text evidence="11">The sequence shown here is derived from an EMBL/GenBank/DDBJ whole genome shotgun (WGS) entry which is preliminary data.</text>
</comment>
<evidence type="ECO:0000256" key="1">
    <source>
        <dbReference type="ARBA" id="ARBA00004477"/>
    </source>
</evidence>
<keyword evidence="9 10" id="KW-0472">Membrane</keyword>
<dbReference type="Proteomes" id="UP000229647">
    <property type="component" value="Unassembled WGS sequence"/>
</dbReference>
<dbReference type="UniPathway" id="UPA00196"/>
<protein>
    <recommendedName>
        <fullName evidence="13">Glycosyltransferase RgtA/B/C/D-like domain-containing protein</fullName>
    </recommendedName>
</protein>
<evidence type="ECO:0000256" key="6">
    <source>
        <dbReference type="ARBA" id="ARBA00022692"/>
    </source>
</evidence>
<dbReference type="EMBL" id="PFWL01000062">
    <property type="protein sequence ID" value="PJA55844.1"/>
    <property type="molecule type" value="Genomic_DNA"/>
</dbReference>
<reference evidence="12" key="1">
    <citation type="submission" date="2017-09" db="EMBL/GenBank/DDBJ databases">
        <title>Depth-based differentiation of microbial function through sediment-hosted aquifers and enrichment of novel symbionts in the deep terrestrial subsurface.</title>
        <authorList>
            <person name="Probst A.J."/>
            <person name="Ladd B."/>
            <person name="Jarett J.K."/>
            <person name="Geller-Mcgrath D.E."/>
            <person name="Sieber C.M.K."/>
            <person name="Emerson J.B."/>
            <person name="Anantharaman K."/>
            <person name="Thomas B.C."/>
            <person name="Malmstrom R."/>
            <person name="Stieglmeier M."/>
            <person name="Klingl A."/>
            <person name="Woyke T."/>
            <person name="Ryan C.M."/>
            <person name="Banfield J.F."/>
        </authorList>
    </citation>
    <scope>NUCLEOTIDE SEQUENCE [LARGE SCALE GENOMIC DNA]</scope>
</reference>
<evidence type="ECO:0000256" key="2">
    <source>
        <dbReference type="ARBA" id="ARBA00004687"/>
    </source>
</evidence>
<evidence type="ECO:0000313" key="12">
    <source>
        <dbReference type="Proteomes" id="UP000229647"/>
    </source>
</evidence>
<keyword evidence="8 10" id="KW-1133">Transmembrane helix</keyword>
<evidence type="ECO:0000256" key="7">
    <source>
        <dbReference type="ARBA" id="ARBA00022824"/>
    </source>
</evidence>
<evidence type="ECO:0000256" key="9">
    <source>
        <dbReference type="ARBA" id="ARBA00023136"/>
    </source>
</evidence>
<keyword evidence="7" id="KW-0256">Endoplasmic reticulum</keyword>
<name>A0A2M7XYP7_9BACT</name>
<keyword evidence="5" id="KW-0808">Transferase</keyword>
<comment type="subcellular location">
    <subcellularLocation>
        <location evidence="1">Endoplasmic reticulum membrane</location>
        <topology evidence="1">Multi-pass membrane protein</topology>
    </subcellularLocation>
</comment>
<feature type="transmembrane region" description="Helical" evidence="10">
    <location>
        <begin position="161"/>
        <end position="183"/>
    </location>
</feature>
<keyword evidence="3" id="KW-0337">GPI-anchor biosynthesis</keyword>
<evidence type="ECO:0000313" key="11">
    <source>
        <dbReference type="EMBL" id="PJA55844.1"/>
    </source>
</evidence>
<dbReference type="PANTHER" id="PTHR12468:SF2">
    <property type="entry name" value="GPI MANNOSYLTRANSFERASE 2"/>
    <property type="match status" value="1"/>
</dbReference>
<feature type="transmembrane region" description="Helical" evidence="10">
    <location>
        <begin position="204"/>
        <end position="224"/>
    </location>
</feature>
<dbReference type="GO" id="GO:0004376">
    <property type="term" value="F:GPI mannosyltransferase activity"/>
    <property type="evidence" value="ECO:0007669"/>
    <property type="project" value="InterPro"/>
</dbReference>
<keyword evidence="4" id="KW-0328">Glycosyltransferase</keyword>
<feature type="transmembrane region" description="Helical" evidence="10">
    <location>
        <begin position="271"/>
        <end position="293"/>
    </location>
</feature>
<evidence type="ECO:0000256" key="10">
    <source>
        <dbReference type="SAM" id="Phobius"/>
    </source>
</evidence>
<comment type="pathway">
    <text evidence="2">Glycolipid biosynthesis; glycosylphosphatidylinositol-anchor biosynthesis.</text>
</comment>
<dbReference type="PANTHER" id="PTHR12468">
    <property type="entry name" value="GPI MANNOSYLTRANSFERASE 2"/>
    <property type="match status" value="1"/>
</dbReference>
<dbReference type="GO" id="GO:0031501">
    <property type="term" value="C:mannosyltransferase complex"/>
    <property type="evidence" value="ECO:0007669"/>
    <property type="project" value="TreeGrafter"/>
</dbReference>
<evidence type="ECO:0000256" key="8">
    <source>
        <dbReference type="ARBA" id="ARBA00022989"/>
    </source>
</evidence>
<keyword evidence="6 10" id="KW-0812">Transmembrane</keyword>
<dbReference type="GO" id="GO:0000009">
    <property type="term" value="F:alpha-1,6-mannosyltransferase activity"/>
    <property type="evidence" value="ECO:0007669"/>
    <property type="project" value="InterPro"/>
</dbReference>
<dbReference type="AlphaFoldDB" id="A0A2M7XYP7"/>
<dbReference type="InterPro" id="IPR007315">
    <property type="entry name" value="PIG-V/Gpi18"/>
</dbReference>
<evidence type="ECO:0000256" key="5">
    <source>
        <dbReference type="ARBA" id="ARBA00022679"/>
    </source>
</evidence>
<dbReference type="GO" id="GO:0016020">
    <property type="term" value="C:membrane"/>
    <property type="evidence" value="ECO:0007669"/>
    <property type="project" value="GOC"/>
</dbReference>
<gene>
    <name evidence="11" type="ORF">CO165_01490</name>
</gene>
<feature type="transmembrane region" description="Helical" evidence="10">
    <location>
        <begin position="95"/>
        <end position="114"/>
    </location>
</feature>
<feature type="transmembrane region" description="Helical" evidence="10">
    <location>
        <begin position="314"/>
        <end position="337"/>
    </location>
</feature>
<proteinExistence type="predicted"/>
<feature type="non-terminal residue" evidence="11">
    <location>
        <position position="375"/>
    </location>
</feature>
<organism evidence="11 12">
    <name type="scientific">Candidatus Roizmanbacteria bacterium CG_4_9_14_3_um_filter_33_18</name>
    <dbReference type="NCBI Taxonomy" id="1974841"/>
    <lineage>
        <taxon>Bacteria</taxon>
        <taxon>Candidatus Roizmaniibacteriota</taxon>
    </lineage>
</organism>
<evidence type="ECO:0000256" key="4">
    <source>
        <dbReference type="ARBA" id="ARBA00022676"/>
    </source>
</evidence>
<evidence type="ECO:0008006" key="13">
    <source>
        <dbReference type="Google" id="ProtNLM"/>
    </source>
</evidence>